<proteinExistence type="predicted"/>
<dbReference type="EMBL" id="FUWX01000005">
    <property type="protein sequence ID" value="SJZ43681.1"/>
    <property type="molecule type" value="Genomic_DNA"/>
</dbReference>
<keyword evidence="1 2" id="KW-0238">DNA-binding</keyword>
<evidence type="ECO:0000313" key="4">
    <source>
        <dbReference type="EMBL" id="SJZ43681.1"/>
    </source>
</evidence>
<gene>
    <name evidence="4" type="ORF">SAMN02745174_00504</name>
</gene>
<evidence type="ECO:0000259" key="3">
    <source>
        <dbReference type="PROSITE" id="PS50977"/>
    </source>
</evidence>
<feature type="domain" description="HTH tetR-type" evidence="3">
    <location>
        <begin position="6"/>
        <end position="66"/>
    </location>
</feature>
<dbReference type="RefSeq" id="WP_078693038.1">
    <property type="nucleotide sequence ID" value="NZ_FUWX01000005.1"/>
</dbReference>
<evidence type="ECO:0000256" key="1">
    <source>
        <dbReference type="ARBA" id="ARBA00023125"/>
    </source>
</evidence>
<dbReference type="STRING" id="180163.SAMN02745174_00504"/>
<dbReference type="SUPFAM" id="SSF46689">
    <property type="entry name" value="Homeodomain-like"/>
    <property type="match status" value="1"/>
</dbReference>
<protein>
    <submittedName>
        <fullName evidence="4">Transcriptional regulator, TetR family</fullName>
    </submittedName>
</protein>
<dbReference type="InterPro" id="IPR036271">
    <property type="entry name" value="Tet_transcr_reg_TetR-rel_C_sf"/>
</dbReference>
<dbReference type="GO" id="GO:0003677">
    <property type="term" value="F:DNA binding"/>
    <property type="evidence" value="ECO:0007669"/>
    <property type="project" value="UniProtKB-UniRule"/>
</dbReference>
<dbReference type="Gene3D" id="1.10.357.10">
    <property type="entry name" value="Tetracycline Repressor, domain 2"/>
    <property type="match status" value="1"/>
</dbReference>
<evidence type="ECO:0000256" key="2">
    <source>
        <dbReference type="PROSITE-ProRule" id="PRU00335"/>
    </source>
</evidence>
<evidence type="ECO:0000313" key="5">
    <source>
        <dbReference type="Proteomes" id="UP000191153"/>
    </source>
</evidence>
<dbReference type="Pfam" id="PF00440">
    <property type="entry name" value="TetR_N"/>
    <property type="match status" value="1"/>
</dbReference>
<sequence length="194" mass="22474">MPKKAIFTREQIHNKAFELFEKNGLEAITARNLAKALNASPAPIYSCYSSMDELKKELIDRAKEVFMDYVIRPVTDLKYLNSGIGLCAFAREEKQLFTSIFLRERAYKSLLKEFRDLMKNEMAKDPRFDGLPSDFKNELFLECWFYGHGLATLIATGYFENPTNEFIKEKLMSGAATMLYTRIENYKKSLKEGK</sequence>
<name>A0A1T4KMQ5_9FUSO</name>
<dbReference type="Proteomes" id="UP000191153">
    <property type="component" value="Unassembled WGS sequence"/>
</dbReference>
<dbReference type="InterPro" id="IPR001647">
    <property type="entry name" value="HTH_TetR"/>
</dbReference>
<reference evidence="4 5" key="1">
    <citation type="submission" date="2017-02" db="EMBL/GenBank/DDBJ databases">
        <authorList>
            <person name="Peterson S.W."/>
        </authorList>
    </citation>
    <scope>NUCLEOTIDE SEQUENCE [LARGE SCALE GENOMIC DNA]</scope>
    <source>
        <strain evidence="4 5">ATCC 700028</strain>
    </source>
</reference>
<dbReference type="InterPro" id="IPR009057">
    <property type="entry name" value="Homeodomain-like_sf"/>
</dbReference>
<dbReference type="SUPFAM" id="SSF48498">
    <property type="entry name" value="Tetracyclin repressor-like, C-terminal domain"/>
    <property type="match status" value="1"/>
</dbReference>
<organism evidence="4 5">
    <name type="scientific">Cetobacterium ceti</name>
    <dbReference type="NCBI Taxonomy" id="180163"/>
    <lineage>
        <taxon>Bacteria</taxon>
        <taxon>Fusobacteriati</taxon>
        <taxon>Fusobacteriota</taxon>
        <taxon>Fusobacteriia</taxon>
        <taxon>Fusobacteriales</taxon>
        <taxon>Fusobacteriaceae</taxon>
        <taxon>Cetobacterium</taxon>
    </lineage>
</organism>
<accession>A0A1T4KMQ5</accession>
<keyword evidence="5" id="KW-1185">Reference proteome</keyword>
<dbReference type="OrthoDB" id="66596at2"/>
<dbReference type="PROSITE" id="PS50977">
    <property type="entry name" value="HTH_TETR_2"/>
    <property type="match status" value="1"/>
</dbReference>
<feature type="DNA-binding region" description="H-T-H motif" evidence="2">
    <location>
        <begin position="29"/>
        <end position="48"/>
    </location>
</feature>
<dbReference type="AlphaFoldDB" id="A0A1T4KMQ5"/>